<keyword evidence="1" id="KW-0175">Coiled coil</keyword>
<protein>
    <recommendedName>
        <fullName evidence="2">PhoU domain-containing protein</fullName>
    </recommendedName>
</protein>
<dbReference type="PANTHER" id="PTHR42930">
    <property type="entry name" value="PHOSPHATE-SPECIFIC TRANSPORT SYSTEM ACCESSORY PROTEIN PHOU"/>
    <property type="match status" value="1"/>
</dbReference>
<evidence type="ECO:0000313" key="3">
    <source>
        <dbReference type="EMBL" id="QNM14594.1"/>
    </source>
</evidence>
<name>A0A7G9GUW2_9FUSO</name>
<dbReference type="Gene3D" id="1.20.58.220">
    <property type="entry name" value="Phosphate transport system protein phou homolog 2, domain 2"/>
    <property type="match status" value="1"/>
</dbReference>
<feature type="coiled-coil region" evidence="1">
    <location>
        <begin position="1"/>
        <end position="36"/>
    </location>
</feature>
<evidence type="ECO:0000256" key="1">
    <source>
        <dbReference type="SAM" id="Coils"/>
    </source>
</evidence>
<dbReference type="SUPFAM" id="SSF109755">
    <property type="entry name" value="PhoU-like"/>
    <property type="match status" value="1"/>
</dbReference>
<dbReference type="Pfam" id="PF01895">
    <property type="entry name" value="PhoU"/>
    <property type="match status" value="2"/>
</dbReference>
<dbReference type="InterPro" id="IPR026022">
    <property type="entry name" value="PhoU_dom"/>
</dbReference>
<dbReference type="GO" id="GO:0045936">
    <property type="term" value="P:negative regulation of phosphate metabolic process"/>
    <property type="evidence" value="ECO:0007669"/>
    <property type="project" value="InterPro"/>
</dbReference>
<evidence type="ECO:0000313" key="4">
    <source>
        <dbReference type="Proteomes" id="UP000515913"/>
    </source>
</evidence>
<proteinExistence type="predicted"/>
<organism evidence="3 4">
    <name type="scientific">Fusobacterium hominis</name>
    <dbReference type="NCBI Taxonomy" id="2764326"/>
    <lineage>
        <taxon>Bacteria</taxon>
        <taxon>Fusobacteriati</taxon>
        <taxon>Fusobacteriota</taxon>
        <taxon>Fusobacteriia</taxon>
        <taxon>Fusobacteriales</taxon>
        <taxon>Fusobacteriaceae</taxon>
        <taxon>Fusobacterium</taxon>
    </lineage>
</organism>
<accession>A0A7G9GUW2</accession>
<dbReference type="EMBL" id="CP060637">
    <property type="protein sequence ID" value="QNM14594.1"/>
    <property type="molecule type" value="Genomic_DNA"/>
</dbReference>
<sequence>MKNLQESLEGLHEHYLELLKNVNRVLDVNVEMLKNQKLDFGLYGECVVVEDVINALEVRIKDDAIISIARFQPAAVNLRLLIMMINSARLLERMGDLLKANFSIIKDIERNSPHIAKYLQSMLYPMVLKIKNIFEMYVKAVIDNDEKALYLLLTRDEEIDEISHQNMNSLTELMKASPDNVQGGTDLVLLNKNYERFSDHVMHLVVDLVYILKGENLRKIELLEEKKLSKK</sequence>
<reference evidence="3 4" key="1">
    <citation type="submission" date="2020-08" db="EMBL/GenBank/DDBJ databases">
        <authorList>
            <person name="Liu C."/>
            <person name="Sun Q."/>
        </authorList>
    </citation>
    <scope>NUCLEOTIDE SEQUENCE [LARGE SCALE GENOMIC DNA]</scope>
    <source>
        <strain evidence="3 4">NSJ-57</strain>
    </source>
</reference>
<feature type="domain" description="PhoU" evidence="2">
    <location>
        <begin position="126"/>
        <end position="203"/>
    </location>
</feature>
<evidence type="ECO:0000259" key="2">
    <source>
        <dbReference type="Pfam" id="PF01895"/>
    </source>
</evidence>
<dbReference type="GO" id="GO:0030643">
    <property type="term" value="P:intracellular phosphate ion homeostasis"/>
    <property type="evidence" value="ECO:0007669"/>
    <property type="project" value="InterPro"/>
</dbReference>
<dbReference type="Proteomes" id="UP000515913">
    <property type="component" value="Chromosome"/>
</dbReference>
<dbReference type="InterPro" id="IPR028366">
    <property type="entry name" value="PhoU"/>
</dbReference>
<dbReference type="InterPro" id="IPR038078">
    <property type="entry name" value="PhoU-like_sf"/>
</dbReference>
<dbReference type="KEGG" id="fho:H9Q81_06335"/>
<gene>
    <name evidence="3" type="ORF">H9Q81_06335</name>
</gene>
<dbReference type="AlphaFoldDB" id="A0A7G9GUW2"/>
<dbReference type="PANTHER" id="PTHR42930:SF3">
    <property type="entry name" value="PHOSPHATE-SPECIFIC TRANSPORT SYSTEM ACCESSORY PROTEIN PHOU"/>
    <property type="match status" value="1"/>
</dbReference>
<feature type="domain" description="PhoU" evidence="2">
    <location>
        <begin position="19"/>
        <end position="98"/>
    </location>
</feature>
<keyword evidence="4" id="KW-1185">Reference proteome</keyword>
<dbReference type="RefSeq" id="WP_101474153.1">
    <property type="nucleotide sequence ID" value="NZ_CP060637.1"/>
</dbReference>